<dbReference type="RefSeq" id="XP_003285339.1">
    <property type="nucleotide sequence ID" value="XM_003285291.1"/>
</dbReference>
<dbReference type="PANTHER" id="PTHR35035:SF4">
    <property type="entry name" value="TRANSMEMBRANE PROTEIN"/>
    <property type="match status" value="1"/>
</dbReference>
<protein>
    <submittedName>
        <fullName evidence="2">Uncharacterized protein</fullName>
    </submittedName>
</protein>
<proteinExistence type="predicted"/>
<dbReference type="InterPro" id="IPR053370">
    <property type="entry name" value="QS_Complex_Regulator"/>
</dbReference>
<dbReference type="EMBL" id="GL870983">
    <property type="protein sequence ID" value="EGC38125.1"/>
    <property type="molecule type" value="Genomic_DNA"/>
</dbReference>
<dbReference type="PANTHER" id="PTHR35035">
    <property type="entry name" value="DISCOIDIN-INDUCING COMPLEX SUBUNIT B"/>
    <property type="match status" value="1"/>
</dbReference>
<feature type="transmembrane region" description="Helical" evidence="1">
    <location>
        <begin position="784"/>
        <end position="805"/>
    </location>
</feature>
<accession>F0ZD65</accession>
<dbReference type="OrthoDB" id="21578at2759"/>
<reference evidence="3" key="1">
    <citation type="journal article" date="2011" name="Genome Biol.">
        <title>Comparative genomics of the social amoebae Dictyostelium discoideum and Dictyostelium purpureum.</title>
        <authorList>
            <consortium name="US DOE Joint Genome Institute (JGI-PGF)"/>
            <person name="Sucgang R."/>
            <person name="Kuo A."/>
            <person name="Tian X."/>
            <person name="Salerno W."/>
            <person name="Parikh A."/>
            <person name="Feasley C.L."/>
            <person name="Dalin E."/>
            <person name="Tu H."/>
            <person name="Huang E."/>
            <person name="Barry K."/>
            <person name="Lindquist E."/>
            <person name="Shapiro H."/>
            <person name="Bruce D."/>
            <person name="Schmutz J."/>
            <person name="Salamov A."/>
            <person name="Fey P."/>
            <person name="Gaudet P."/>
            <person name="Anjard C."/>
            <person name="Babu M.M."/>
            <person name="Basu S."/>
            <person name="Bushmanova Y."/>
            <person name="van der Wel H."/>
            <person name="Katoh-Kurasawa M."/>
            <person name="Dinh C."/>
            <person name="Coutinho P.M."/>
            <person name="Saito T."/>
            <person name="Elias M."/>
            <person name="Schaap P."/>
            <person name="Kay R.R."/>
            <person name="Henrissat B."/>
            <person name="Eichinger L."/>
            <person name="Rivero F."/>
            <person name="Putnam N.H."/>
            <person name="West C.M."/>
            <person name="Loomis W.F."/>
            <person name="Chisholm R.L."/>
            <person name="Shaulsky G."/>
            <person name="Strassmann J.E."/>
            <person name="Queller D.C."/>
            <person name="Kuspa A."/>
            <person name="Grigoriev I.V."/>
        </authorList>
    </citation>
    <scope>NUCLEOTIDE SEQUENCE [LARGE SCALE GENOMIC DNA]</scope>
    <source>
        <strain evidence="3">QSDP1</strain>
    </source>
</reference>
<dbReference type="GeneID" id="10502707"/>
<keyword evidence="1" id="KW-0812">Transmembrane</keyword>
<dbReference type="Proteomes" id="UP000001064">
    <property type="component" value="Unassembled WGS sequence"/>
</dbReference>
<organism evidence="2 3">
    <name type="scientific">Dictyostelium purpureum</name>
    <name type="common">Slime mold</name>
    <dbReference type="NCBI Taxonomy" id="5786"/>
    <lineage>
        <taxon>Eukaryota</taxon>
        <taxon>Amoebozoa</taxon>
        <taxon>Evosea</taxon>
        <taxon>Eumycetozoa</taxon>
        <taxon>Dictyostelia</taxon>
        <taxon>Dictyosteliales</taxon>
        <taxon>Dictyosteliaceae</taxon>
        <taxon>Dictyostelium</taxon>
    </lineage>
</organism>
<dbReference type="VEuPathDB" id="AmoebaDB:DICPUDRAFT_76292"/>
<evidence type="ECO:0000256" key="1">
    <source>
        <dbReference type="SAM" id="Phobius"/>
    </source>
</evidence>
<evidence type="ECO:0000313" key="2">
    <source>
        <dbReference type="EMBL" id="EGC38125.1"/>
    </source>
</evidence>
<dbReference type="InParanoid" id="F0ZD65"/>
<keyword evidence="1" id="KW-1133">Transmembrane helix</keyword>
<evidence type="ECO:0000313" key="3">
    <source>
        <dbReference type="Proteomes" id="UP000001064"/>
    </source>
</evidence>
<gene>
    <name evidence="2" type="ORF">DICPUDRAFT_76292</name>
</gene>
<dbReference type="KEGG" id="dpp:DICPUDRAFT_76292"/>
<dbReference type="OMA" id="AFINTEQ"/>
<sequence>MKYLSLIFTLFIFFLNFNFILSKFALFKTSTSNPEFSIASNWNTSEIPSQNDIAFINTEQPIKKGLTVTSELANVKVDNLILGDSSVDYDSDTAFLTDRNVTANALWVDMGTSFLATLSYINSSVVFNIGRVYILSGVFESKKLISVYGAVVALEYTAAGTHFISFEEQSLLFLNHSTLVSLNDDPAFPIYGGSTILSIGSSIECQLNNQQGALENIFTLTNSKLQLLDSNLISEKIMIINGLSEITTITSNITFINFVFLSDDVLLDIRENSIIVLYQPLFLDQNAAIVTRSQSSIIIYNHVKLYNNTLMYFQDSTIIITKEENIEYFEDLVLYVQGDSQFVVLSSTIYLEKASLTTTDNSKLILNSTIAYIRNHLVLNDTSEIFFHESEVLISENVVLTNLSKLTGLQSNVTIKGFLYFTDESFFYFDSSNITIDGSFIDLTKIFKRGGVLNSNIVVNGVYINVGFFVLYDSSLVCNNEFVNMGYSNITNSLVTVNKGNFTNFGVVQTTNSKLEVNNGSIILSSHSIMKSVDSSITINEGTIIMEPFAQLNLTNTVINNKHGSLYASGDIVIETGSSLVNGGTLVLHSNILLNENSTDYKGVERVLNQGLFEIKNNITEGETVSSILLPFLNTDGGKIDISKTVKVGSLTQENGASLLLSTSNSSLEIESVLKTNLNDTISLTLDDSNNSLISIQKEFINNNSTLVIRVDVNRKEEKNTTVIKWSNISGSGFNQIQFKSYDPVTGKETDINNDCHQVYKSTNSLNVLITNGCGNKSSLSKGVIVGIVVGVAGLAAILGTLIYFKKKIYYNYVYKVKEKINIKLQSR</sequence>
<keyword evidence="3" id="KW-1185">Reference proteome</keyword>
<name>F0ZD65_DICPU</name>
<keyword evidence="1" id="KW-0472">Membrane</keyword>
<dbReference type="AlphaFoldDB" id="F0ZD65"/>